<reference evidence="23 24" key="1">
    <citation type="journal article" date="2016" name="Environ. Microbiol.">
        <title>Genomic diversification of marine cyanophages into stable ecotypes.</title>
        <authorList>
            <person name="Marston M.F."/>
            <person name="Martiny J.B."/>
        </authorList>
    </citation>
    <scope>NUCLEOTIDE SEQUENCE [LARGE SCALE GENOMIC DNA]</scope>
    <source>
        <strain evidence="1">Fa_10_0709</strain>
        <strain evidence="2">LIS_01_1010</strain>
        <strain evidence="3">LIS_06_1010</strain>
        <strain evidence="4">Np_01_0709</strain>
        <strain evidence="5">Np_15_1112</strain>
        <strain evidence="6">RW_02_0113</strain>
        <strain evidence="7">RW_08_1112</strain>
        <strain evidence="8">RW_17_0113</strain>
        <strain evidence="9">RW_29_1112</strain>
        <strain evidence="10">RW_30_0905</strain>
        <strain evidence="11">RW_40_1112</strain>
        <strain evidence="12">Sn_25_0709</strain>
        <strain evidence="13">W1_01_0709</strain>
        <strain evidence="14">W1_01_0910</strain>
        <strain evidence="15">W1_03_0709</strain>
        <strain evidence="16">W1_09_0709</strain>
        <strain evidence="17">W1_12_0909</strain>
        <strain evidence="18">W1_13_0709</strain>
        <strain evidence="19">W2_02_0709</strain>
        <strain evidence="20">W2_14_0910</strain>
        <strain evidence="21">W2_32_0910</strain>
        <strain evidence="22">W2_39_0910</strain>
    </source>
</reference>
<evidence type="ECO:0000313" key="13">
    <source>
        <dbReference type="EMBL" id="AOO07440.1"/>
    </source>
</evidence>
<dbReference type="Proteomes" id="UP000219918">
    <property type="component" value="Segment"/>
</dbReference>
<dbReference type="EMBL" id="KX349270">
    <property type="protein sequence ID" value="AOO07012.1"/>
    <property type="molecule type" value="Genomic_DNA"/>
</dbReference>
<dbReference type="EMBL" id="KX349237">
    <property type="protein sequence ID" value="AON99953.1"/>
    <property type="molecule type" value="Genomic_DNA"/>
</dbReference>
<evidence type="ECO:0000313" key="2">
    <source>
        <dbReference type="EMBL" id="AON98237.1"/>
    </source>
</evidence>
<dbReference type="EMBL" id="KX349271">
    <property type="protein sequence ID" value="AOO07226.1"/>
    <property type="molecule type" value="Genomic_DNA"/>
</dbReference>
<evidence type="ECO:0000313" key="1">
    <source>
        <dbReference type="EMBL" id="AON97809.1"/>
    </source>
</evidence>
<organism evidence="8 25">
    <name type="scientific">Synechococcus phage S-RIM2</name>
    <dbReference type="NCBI Taxonomy" id="687800"/>
    <lineage>
        <taxon>Viruses</taxon>
        <taxon>Duplodnaviria</taxon>
        <taxon>Heunggongvirae</taxon>
        <taxon>Uroviricota</taxon>
        <taxon>Caudoviricetes</taxon>
        <taxon>Pantevenvirales</taxon>
        <taxon>Kyanoviridae</taxon>
        <taxon>Nerrivikvirus</taxon>
        <taxon>Nerrivikvirus srim2</taxon>
    </lineage>
</organism>
<dbReference type="Proteomes" id="UP000220280">
    <property type="component" value="Segment"/>
</dbReference>
<dbReference type="Proteomes" id="UP000220556">
    <property type="component" value="Segment"/>
</dbReference>
<dbReference type="EMBL" id="KX349231">
    <property type="protein sequence ID" value="AON98668.1"/>
    <property type="molecule type" value="Genomic_DNA"/>
</dbReference>
<dbReference type="Proteomes" id="UP000220745">
    <property type="component" value="Segment"/>
</dbReference>
<evidence type="ECO:0000313" key="9">
    <source>
        <dbReference type="EMBL" id="AOO06370.1"/>
    </source>
</evidence>
<dbReference type="Proteomes" id="UP000219823">
    <property type="component" value="Segment"/>
</dbReference>
<dbReference type="EMBL" id="KX349256">
    <property type="protein sequence ID" value="AOO04018.1"/>
    <property type="molecule type" value="Genomic_DNA"/>
</dbReference>
<evidence type="ECO:0000313" key="24">
    <source>
        <dbReference type="Proteomes" id="UP000219810"/>
    </source>
</evidence>
<dbReference type="EMBL" id="KX349265">
    <property type="protein sequence ID" value="AOO05943.1"/>
    <property type="molecule type" value="Genomic_DNA"/>
</dbReference>
<dbReference type="EMBL" id="KX349276">
    <property type="protein sequence ID" value="AOO08300.1"/>
    <property type="molecule type" value="Genomic_DNA"/>
</dbReference>
<dbReference type="EMBL" id="KX349273">
    <property type="protein sequence ID" value="AOO07654.1"/>
    <property type="molecule type" value="Genomic_DNA"/>
</dbReference>
<dbReference type="EMBL" id="KX349284">
    <property type="protein sequence ID" value="AOO10016.1"/>
    <property type="molecule type" value="Genomic_DNA"/>
</dbReference>
<evidence type="ECO:0000313" key="20">
    <source>
        <dbReference type="EMBL" id="AOO09587.1"/>
    </source>
</evidence>
<evidence type="ECO:0000313" key="23">
    <source>
        <dbReference type="Proteomes" id="UP000219792"/>
    </source>
</evidence>
<sequence length="78" mass="9096">MSEKIDAWQDNTEAHEAINMCLVQIAERISEIEKYVSELPTPDKIMYKPKGVEEYLNMKQNYDEIYKRLEALESGVQG</sequence>
<evidence type="ECO:0000313" key="4">
    <source>
        <dbReference type="EMBL" id="AON99953.1"/>
    </source>
</evidence>
<dbReference type="EMBL" id="KX349247">
    <property type="protein sequence ID" value="AOO02093.1"/>
    <property type="molecule type" value="Genomic_DNA"/>
</dbReference>
<evidence type="ECO:0000313" key="3">
    <source>
        <dbReference type="EMBL" id="AON98668.1"/>
    </source>
</evidence>
<dbReference type="EMBL" id="KX349277">
    <property type="protein sequence ID" value="AOO08514.1"/>
    <property type="molecule type" value="Genomic_DNA"/>
</dbReference>
<evidence type="ECO:0000313" key="8">
    <source>
        <dbReference type="EMBL" id="AOO05943.1"/>
    </source>
</evidence>
<evidence type="ECO:0000313" key="7">
    <source>
        <dbReference type="EMBL" id="AOO04659.1"/>
    </source>
</evidence>
<dbReference type="Proteomes" id="UP000220960">
    <property type="component" value="Segment"/>
</dbReference>
<dbReference type="Proteomes" id="UP000220874">
    <property type="component" value="Segment"/>
</dbReference>
<dbReference type="EMBL" id="KX349272">
    <property type="protein sequence ID" value="AOO07440.1"/>
    <property type="molecule type" value="Genomic_DNA"/>
</dbReference>
<dbReference type="Proteomes" id="UP000219792">
    <property type="component" value="Segment"/>
</dbReference>
<evidence type="ECO:0000313" key="14">
    <source>
        <dbReference type="EMBL" id="AOO07654.1"/>
    </source>
</evidence>
<dbReference type="EMBL" id="KX349278">
    <property type="protein sequence ID" value="AOO08729.1"/>
    <property type="molecule type" value="Genomic_DNA"/>
</dbReference>
<evidence type="ECO:0000313" key="12">
    <source>
        <dbReference type="EMBL" id="AOO07226.1"/>
    </source>
</evidence>
<dbReference type="Proteomes" id="UP000220628">
    <property type="component" value="Segment"/>
</dbReference>
<dbReference type="EMBL" id="KX349259">
    <property type="protein sequence ID" value="AOO04659.1"/>
    <property type="molecule type" value="Genomic_DNA"/>
</dbReference>
<dbReference type="Proteomes" id="UP000220062">
    <property type="component" value="Segment"/>
</dbReference>
<protein>
    <submittedName>
        <fullName evidence="8">Uncharacterized protein</fullName>
    </submittedName>
</protein>
<dbReference type="Proteomes" id="UP000220274">
    <property type="component" value="Genome"/>
</dbReference>
<dbReference type="EMBL" id="KX349280">
    <property type="protein sequence ID" value="AOO09158.1"/>
    <property type="molecule type" value="Genomic_DNA"/>
</dbReference>
<accession>A0A1D7RXD5</accession>
<evidence type="ECO:0000313" key="11">
    <source>
        <dbReference type="EMBL" id="AOO07012.1"/>
    </source>
</evidence>
<evidence type="ECO:0000313" key="21">
    <source>
        <dbReference type="EMBL" id="AOO09801.1"/>
    </source>
</evidence>
<evidence type="ECO:0000313" key="15">
    <source>
        <dbReference type="EMBL" id="AOO07870.1"/>
    </source>
</evidence>
<evidence type="ECO:0000313" key="5">
    <source>
        <dbReference type="EMBL" id="AOO02093.1"/>
    </source>
</evidence>
<proteinExistence type="predicted"/>
<dbReference type="EMBL" id="KX349229">
    <property type="protein sequence ID" value="AON98237.1"/>
    <property type="molecule type" value="Genomic_DNA"/>
</dbReference>
<dbReference type="EMBL" id="KX349267">
    <property type="protein sequence ID" value="AOO06370.1"/>
    <property type="molecule type" value="Genomic_DNA"/>
</dbReference>
<dbReference type="Proteomes" id="UP000220375">
    <property type="component" value="Segment"/>
</dbReference>
<dbReference type="Proteomes" id="UP000219867">
    <property type="component" value="Segment"/>
</dbReference>
<evidence type="ECO:0000313" key="25">
    <source>
        <dbReference type="Proteomes" id="UP000220062"/>
    </source>
</evidence>
<dbReference type="EMBL" id="KX349227">
    <property type="protein sequence ID" value="AON97809.1"/>
    <property type="molecule type" value="Genomic_DNA"/>
</dbReference>
<name>A0A1D7RXD5_9CAUD</name>
<dbReference type="EMBL" id="KX349282">
    <property type="protein sequence ID" value="AOO09587.1"/>
    <property type="molecule type" value="Genomic_DNA"/>
</dbReference>
<evidence type="ECO:0000313" key="6">
    <source>
        <dbReference type="EMBL" id="AOO04018.1"/>
    </source>
</evidence>
<evidence type="ECO:0000313" key="19">
    <source>
        <dbReference type="EMBL" id="AOO09158.1"/>
    </source>
</evidence>
<dbReference type="EMBL" id="KX349268">
    <property type="protein sequence ID" value="AOO06584.1"/>
    <property type="molecule type" value="Genomic_DNA"/>
</dbReference>
<evidence type="ECO:0000313" key="10">
    <source>
        <dbReference type="EMBL" id="AOO06584.1"/>
    </source>
</evidence>
<dbReference type="Proteomes" id="UP000220101">
    <property type="component" value="Segment"/>
</dbReference>
<dbReference type="EMBL" id="KX349283">
    <property type="protein sequence ID" value="AOO09801.1"/>
    <property type="molecule type" value="Genomic_DNA"/>
</dbReference>
<dbReference type="Proteomes" id="UP000220657">
    <property type="component" value="Segment"/>
</dbReference>
<dbReference type="Proteomes" id="UP000220431">
    <property type="component" value="Genome"/>
</dbReference>
<evidence type="ECO:0000313" key="17">
    <source>
        <dbReference type="EMBL" id="AOO08514.1"/>
    </source>
</evidence>
<dbReference type="EMBL" id="KX349274">
    <property type="protein sequence ID" value="AOO07870.1"/>
    <property type="molecule type" value="Genomic_DNA"/>
</dbReference>
<evidence type="ECO:0000313" key="18">
    <source>
        <dbReference type="EMBL" id="AOO08729.1"/>
    </source>
</evidence>
<dbReference type="Proteomes" id="UP000220084">
    <property type="component" value="Segment"/>
</dbReference>
<dbReference type="Proteomes" id="UP000220437">
    <property type="component" value="Segment"/>
</dbReference>
<dbReference type="Proteomes" id="UP000220738">
    <property type="component" value="Segment"/>
</dbReference>
<gene>
    <name evidence="1" type="ORF">Fa100709_082</name>
    <name evidence="2" type="ORF">LIS011010_082</name>
    <name evidence="3" type="ORF">LIS061010_083</name>
    <name evidence="4" type="ORF">Np010709_082</name>
    <name evidence="5" type="ORF">Np151112_082</name>
    <name evidence="6" type="ORF">RW020113_082</name>
    <name evidence="7" type="ORF">RW081112_081</name>
    <name evidence="8" type="ORF">RW170113_082</name>
    <name evidence="9" type="ORF">RW291112_082</name>
    <name evidence="10" type="ORF">RW300905_082</name>
    <name evidence="11" type="ORF">RW401112_082</name>
    <name evidence="12" type="ORF">Sn250709_082</name>
    <name evidence="13" type="ORF">W1010709_082</name>
    <name evidence="14" type="ORF">W1010910_082</name>
    <name evidence="15" type="ORF">W1030709_083</name>
    <name evidence="16" type="ORF">W1090709_082</name>
    <name evidence="17" type="ORF">W1120909_082</name>
    <name evidence="18" type="ORF">W1130709_082</name>
    <name evidence="19" type="ORF">W2020709_082</name>
    <name evidence="20" type="ORF">W2140910_082</name>
    <name evidence="21" type="ORF">W2320910_082</name>
    <name evidence="22" type="ORF">W2390910_082</name>
</gene>
<evidence type="ECO:0000313" key="16">
    <source>
        <dbReference type="EMBL" id="AOO08300.1"/>
    </source>
</evidence>
<dbReference type="Proteomes" id="UP000220787">
    <property type="component" value="Segment"/>
</dbReference>
<dbReference type="Proteomes" id="UP000219810">
    <property type="component" value="Segment"/>
</dbReference>
<dbReference type="Proteomes" id="UP000220799">
    <property type="component" value="Segment"/>
</dbReference>
<evidence type="ECO:0000313" key="22">
    <source>
        <dbReference type="EMBL" id="AOO10016.1"/>
    </source>
</evidence>